<evidence type="ECO:0000313" key="2">
    <source>
        <dbReference type="EMBL" id="MBB3929212.1"/>
    </source>
</evidence>
<reference evidence="2 3" key="1">
    <citation type="submission" date="2020-08" db="EMBL/GenBank/DDBJ databases">
        <title>Genomic Encyclopedia of Type Strains, Phase IV (KMG-IV): sequencing the most valuable type-strain genomes for metagenomic binning, comparative biology and taxonomic classification.</title>
        <authorList>
            <person name="Goeker M."/>
        </authorList>
    </citation>
    <scope>NUCLEOTIDE SEQUENCE [LARGE SCALE GENOMIC DNA]</scope>
    <source>
        <strain evidence="2 3">DSM 25966</strain>
    </source>
</reference>
<organism evidence="2 3">
    <name type="scientific">Kaistia hirudinis</name>
    <dbReference type="NCBI Taxonomy" id="1293440"/>
    <lineage>
        <taxon>Bacteria</taxon>
        <taxon>Pseudomonadati</taxon>
        <taxon>Pseudomonadota</taxon>
        <taxon>Alphaproteobacteria</taxon>
        <taxon>Hyphomicrobiales</taxon>
        <taxon>Kaistiaceae</taxon>
        <taxon>Kaistia</taxon>
    </lineage>
</organism>
<dbReference type="AlphaFoldDB" id="A0A840AI16"/>
<feature type="transmembrane region" description="Helical" evidence="1">
    <location>
        <begin position="153"/>
        <end position="182"/>
    </location>
</feature>
<feature type="transmembrane region" description="Helical" evidence="1">
    <location>
        <begin position="77"/>
        <end position="97"/>
    </location>
</feature>
<keyword evidence="1" id="KW-0812">Transmembrane</keyword>
<evidence type="ECO:0000313" key="3">
    <source>
        <dbReference type="Proteomes" id="UP000553963"/>
    </source>
</evidence>
<feature type="transmembrane region" description="Helical" evidence="1">
    <location>
        <begin position="293"/>
        <end position="312"/>
    </location>
</feature>
<comment type="caution">
    <text evidence="2">The sequence shown here is derived from an EMBL/GenBank/DDBJ whole genome shotgun (WGS) entry which is preliminary data.</text>
</comment>
<feature type="transmembrane region" description="Helical" evidence="1">
    <location>
        <begin position="268"/>
        <end position="287"/>
    </location>
</feature>
<feature type="transmembrane region" description="Helical" evidence="1">
    <location>
        <begin position="319"/>
        <end position="339"/>
    </location>
</feature>
<feature type="transmembrane region" description="Helical" evidence="1">
    <location>
        <begin position="103"/>
        <end position="120"/>
    </location>
</feature>
<accession>A0A840AI16</accession>
<proteinExistence type="predicted"/>
<protein>
    <submittedName>
        <fullName evidence="2">MFS family permease</fullName>
    </submittedName>
</protein>
<dbReference type="EMBL" id="JACIDS010000001">
    <property type="protein sequence ID" value="MBB3929212.1"/>
    <property type="molecule type" value="Genomic_DNA"/>
</dbReference>
<feature type="transmembrane region" description="Helical" evidence="1">
    <location>
        <begin position="130"/>
        <end position="147"/>
    </location>
</feature>
<dbReference type="Proteomes" id="UP000553963">
    <property type="component" value="Unassembled WGS sequence"/>
</dbReference>
<keyword evidence="1" id="KW-1133">Transmembrane helix</keyword>
<keyword evidence="3" id="KW-1185">Reference proteome</keyword>
<sequence>MVGAQAPSSGRPLWVVVALGVFFLAIYAQTVAYLYAEFPHNYSWTELMLNYQGGFVKRSGLGELAYQMRDTLNPRDLIVSILFGAYAASVLLIVFGLGVGRDFASWLFLFSPAGLLFPVYEQGAFGRKDVFILCASAIALVAIWQSHSFWRSLAISLIVFLVAGILIEAAWFYFPLVVAALLTRHSDERAAVRISGLAVAACVAVLAMAVMYKFGTADTERIASSWRAVNPDAYATQGALCCLGVNFDQAFGIMWASHGLQSMPRNSYIVGMILALVPIAVLLAKTRFRRIDWLTAAAWVAGVLAALVPFVVAADWGRYIYLFSTALFLAAWVGLGPRAASKPGMVSTIVMIALVIVFATSWRMLLWQERGNSALKPGPLVSAIGMKLD</sequence>
<gene>
    <name evidence="2" type="ORF">GGR25_000231</name>
</gene>
<evidence type="ECO:0000256" key="1">
    <source>
        <dbReference type="SAM" id="Phobius"/>
    </source>
</evidence>
<keyword evidence="1" id="KW-0472">Membrane</keyword>
<feature type="transmembrane region" description="Helical" evidence="1">
    <location>
        <begin position="12"/>
        <end position="36"/>
    </location>
</feature>
<name>A0A840AI16_9HYPH</name>
<dbReference type="RefSeq" id="WP_183396894.1">
    <property type="nucleotide sequence ID" value="NZ_JACIDS010000001.1"/>
</dbReference>
<feature type="transmembrane region" description="Helical" evidence="1">
    <location>
        <begin position="345"/>
        <end position="366"/>
    </location>
</feature>
<feature type="transmembrane region" description="Helical" evidence="1">
    <location>
        <begin position="194"/>
        <end position="214"/>
    </location>
</feature>